<sequence>MKMGMIAACLLAASASAYAEAPVWQPSEGHTQIPIWPGAAPGLQPVPGPEQLTKGAITNVTRPTMTVYTPTGVNTGAAVVVIPGGGFQILAIDLEGTDVCRWLTSQGITCVLLKYRVPSIPYVWQTDSRPHNLQLSVPSLQDTQRTLRLVRSRAAEWHIDPHKIGVLGFSAGGYLVAEASTNFKRQLYKPVDEADKQSSRPDFAVAIYPGHLATEQNSLNPHVPVSHDTPPTFLAQAEDDQVDGVEQSLVYFTALKDADVPTELHIYAHGGHAFGMQHPEFPINDWPKLVQVWLRTIGVIQG</sequence>
<dbReference type="OrthoDB" id="9771666at2"/>
<dbReference type="GO" id="GO:0008236">
    <property type="term" value="F:serine-type peptidase activity"/>
    <property type="evidence" value="ECO:0007669"/>
    <property type="project" value="InterPro"/>
</dbReference>
<dbReference type="PANTHER" id="PTHR48081:SF6">
    <property type="entry name" value="PEPTIDASE S9 PROLYL OLIGOPEPTIDASE CATALYTIC DOMAIN-CONTAINING PROTEIN"/>
    <property type="match status" value="1"/>
</dbReference>
<keyword evidence="4" id="KW-0858">Xylan degradation</keyword>
<keyword evidence="2" id="KW-0732">Signal</keyword>
<keyword evidence="1 4" id="KW-0378">Hydrolase</keyword>
<comment type="caution">
    <text evidence="4">The sequence shown here is derived from an EMBL/GenBank/DDBJ whole genome shotgun (WGS) entry which is preliminary data.</text>
</comment>
<proteinExistence type="predicted"/>
<evidence type="ECO:0000256" key="1">
    <source>
        <dbReference type="ARBA" id="ARBA00022801"/>
    </source>
</evidence>
<dbReference type="PANTHER" id="PTHR48081">
    <property type="entry name" value="AB HYDROLASE SUPERFAMILY PROTEIN C4A8.06C"/>
    <property type="match status" value="1"/>
</dbReference>
<dbReference type="RefSeq" id="WP_046971956.1">
    <property type="nucleotide sequence ID" value="NZ_JPLA01000027.1"/>
</dbReference>
<dbReference type="InterPro" id="IPR029058">
    <property type="entry name" value="AB_hydrolase_fold"/>
</dbReference>
<keyword evidence="4" id="KW-0119">Carbohydrate metabolism</keyword>
<accession>A0A0G9H2U6</accession>
<dbReference type="STRING" id="1440762.Y882_11220"/>
<dbReference type="PATRIC" id="fig|1440762.4.peg.1741"/>
<gene>
    <name evidence="4" type="ORF">Y882_11220</name>
</gene>
<protein>
    <submittedName>
        <fullName evidence="4">Xylanase</fullName>
    </submittedName>
</protein>
<dbReference type="InterPro" id="IPR001375">
    <property type="entry name" value="Peptidase_S9_cat"/>
</dbReference>
<dbReference type="SUPFAM" id="SSF53474">
    <property type="entry name" value="alpha/beta-Hydrolases"/>
    <property type="match status" value="1"/>
</dbReference>
<name>A0A0G9H2U6_9GAMM</name>
<evidence type="ECO:0000313" key="4">
    <source>
        <dbReference type="EMBL" id="KLD63534.1"/>
    </source>
</evidence>
<keyword evidence="4" id="KW-0326">Glycosidase</keyword>
<dbReference type="GO" id="GO:0016798">
    <property type="term" value="F:hydrolase activity, acting on glycosyl bonds"/>
    <property type="evidence" value="ECO:0007669"/>
    <property type="project" value="UniProtKB-KW"/>
</dbReference>
<reference evidence="4 5" key="1">
    <citation type="journal article" date="2015" name="Antonie Van Leeuwenhoek">
        <title>A phylogenomic and molecular marker based taxonomic framework for the order Xanthomonadales: proposal to transfer the families Algiphilaceae and Solimonadaceae to the order Nevskiales ord. nov. and to create a new family within the order Xanthomonadales, the family Rhodanobacteraceae fam. nov., containing the genus Rhodanobacter and its closest relatives.</title>
        <authorList>
            <person name="Naushad S."/>
            <person name="Adeolu M."/>
            <person name="Wong S."/>
            <person name="Sohail M."/>
            <person name="Schellhorn H.E."/>
            <person name="Gupta R.S."/>
        </authorList>
    </citation>
    <scope>NUCLEOTIDE SEQUENCE [LARGE SCALE GENOMIC DNA]</scope>
    <source>
        <strain evidence="4 5">DSM 16301</strain>
    </source>
</reference>
<dbReference type="Gene3D" id="3.40.50.1820">
    <property type="entry name" value="alpha/beta hydrolase"/>
    <property type="match status" value="1"/>
</dbReference>
<evidence type="ECO:0000256" key="2">
    <source>
        <dbReference type="SAM" id="SignalP"/>
    </source>
</evidence>
<organism evidence="4 5">
    <name type="scientific">Dyella japonica DSM 16301</name>
    <dbReference type="NCBI Taxonomy" id="1440762"/>
    <lineage>
        <taxon>Bacteria</taxon>
        <taxon>Pseudomonadati</taxon>
        <taxon>Pseudomonadota</taxon>
        <taxon>Gammaproteobacteria</taxon>
        <taxon>Lysobacterales</taxon>
        <taxon>Rhodanobacteraceae</taxon>
        <taxon>Dyella</taxon>
    </lineage>
</organism>
<dbReference type="InterPro" id="IPR050300">
    <property type="entry name" value="GDXG_lipolytic_enzyme"/>
</dbReference>
<feature type="signal peptide" evidence="2">
    <location>
        <begin position="1"/>
        <end position="19"/>
    </location>
</feature>
<dbReference type="EMBL" id="JPLA01000027">
    <property type="protein sequence ID" value="KLD63534.1"/>
    <property type="molecule type" value="Genomic_DNA"/>
</dbReference>
<feature type="domain" description="Peptidase S9 prolyl oligopeptidase catalytic" evidence="3">
    <location>
        <begin position="154"/>
        <end position="293"/>
    </location>
</feature>
<keyword evidence="4" id="KW-0624">Polysaccharide degradation</keyword>
<dbReference type="Pfam" id="PF00326">
    <property type="entry name" value="Peptidase_S9"/>
    <property type="match status" value="1"/>
</dbReference>
<dbReference type="Proteomes" id="UP000035481">
    <property type="component" value="Unassembled WGS sequence"/>
</dbReference>
<feature type="chain" id="PRO_5002575829" evidence="2">
    <location>
        <begin position="20"/>
        <end position="302"/>
    </location>
</feature>
<evidence type="ECO:0000259" key="3">
    <source>
        <dbReference type="Pfam" id="PF00326"/>
    </source>
</evidence>
<dbReference type="AlphaFoldDB" id="A0A0G9H2U6"/>
<evidence type="ECO:0000313" key="5">
    <source>
        <dbReference type="Proteomes" id="UP000035481"/>
    </source>
</evidence>
<dbReference type="GO" id="GO:0045493">
    <property type="term" value="P:xylan catabolic process"/>
    <property type="evidence" value="ECO:0007669"/>
    <property type="project" value="UniProtKB-KW"/>
</dbReference>
<dbReference type="GO" id="GO:0006508">
    <property type="term" value="P:proteolysis"/>
    <property type="evidence" value="ECO:0007669"/>
    <property type="project" value="InterPro"/>
</dbReference>